<protein>
    <recommendedName>
        <fullName evidence="3">RH1 domain-containing protein</fullName>
    </recommendedName>
</protein>
<sequence>MEGDDVVLEVSWCRQLVGRAEKEYSAMVDGLLEENEQLEGLLGLLTRQLDNIADGFPAQELESPAAAQAAARAGAQVSLHLDELLLQRGEELRRARAEQVLLQHELREEVLESRNCQRRYECSLEELAAAPAAEYSDDFDADQASPRTLVERLRVAERSRADEARRRELSEVRCALVERRCQDT</sequence>
<gene>
    <name evidence="1" type="ORF">PGLA1383_LOCUS36444</name>
</gene>
<evidence type="ECO:0008006" key="3">
    <source>
        <dbReference type="Google" id="ProtNLM"/>
    </source>
</evidence>
<dbReference type="AlphaFoldDB" id="A0A813FWK2"/>
<evidence type="ECO:0000313" key="1">
    <source>
        <dbReference type="EMBL" id="CAE8618846.1"/>
    </source>
</evidence>
<keyword evidence="2" id="KW-1185">Reference proteome</keyword>
<name>A0A813FWK2_POLGL</name>
<proteinExistence type="predicted"/>
<comment type="caution">
    <text evidence="1">The sequence shown here is derived from an EMBL/GenBank/DDBJ whole genome shotgun (WGS) entry which is preliminary data.</text>
</comment>
<organism evidence="1 2">
    <name type="scientific">Polarella glacialis</name>
    <name type="common">Dinoflagellate</name>
    <dbReference type="NCBI Taxonomy" id="89957"/>
    <lineage>
        <taxon>Eukaryota</taxon>
        <taxon>Sar</taxon>
        <taxon>Alveolata</taxon>
        <taxon>Dinophyceae</taxon>
        <taxon>Suessiales</taxon>
        <taxon>Suessiaceae</taxon>
        <taxon>Polarella</taxon>
    </lineage>
</organism>
<evidence type="ECO:0000313" key="2">
    <source>
        <dbReference type="Proteomes" id="UP000654075"/>
    </source>
</evidence>
<reference evidence="1" key="1">
    <citation type="submission" date="2021-02" db="EMBL/GenBank/DDBJ databases">
        <authorList>
            <person name="Dougan E. K."/>
            <person name="Rhodes N."/>
            <person name="Thang M."/>
            <person name="Chan C."/>
        </authorList>
    </citation>
    <scope>NUCLEOTIDE SEQUENCE</scope>
</reference>
<dbReference type="Proteomes" id="UP000654075">
    <property type="component" value="Unassembled WGS sequence"/>
</dbReference>
<dbReference type="EMBL" id="CAJNNV010026708">
    <property type="protein sequence ID" value="CAE8618846.1"/>
    <property type="molecule type" value="Genomic_DNA"/>
</dbReference>
<feature type="non-terminal residue" evidence="1">
    <location>
        <position position="184"/>
    </location>
</feature>
<accession>A0A813FWK2</accession>